<dbReference type="Gene3D" id="2.60.60.20">
    <property type="entry name" value="PLAT/LH2 domain"/>
    <property type="match status" value="1"/>
</dbReference>
<feature type="transmembrane region" description="Helical" evidence="9">
    <location>
        <begin position="785"/>
        <end position="803"/>
    </location>
</feature>
<dbReference type="InterPro" id="IPR001024">
    <property type="entry name" value="PLAT/LH2_dom"/>
</dbReference>
<dbReference type="PROSITE" id="PS50221">
    <property type="entry name" value="GAIN_B"/>
    <property type="match status" value="1"/>
</dbReference>
<reference evidence="12 13" key="1">
    <citation type="journal article" date="2021" name="Elife">
        <title>Chloroplast acquisition without the gene transfer in kleptoplastic sea slugs, Plakobranchus ocellatus.</title>
        <authorList>
            <person name="Maeda T."/>
            <person name="Takahashi S."/>
            <person name="Yoshida T."/>
            <person name="Shimamura S."/>
            <person name="Takaki Y."/>
            <person name="Nagai Y."/>
            <person name="Toyoda A."/>
            <person name="Suzuki Y."/>
            <person name="Arimoto A."/>
            <person name="Ishii H."/>
            <person name="Satoh N."/>
            <person name="Nishiyama T."/>
            <person name="Hasebe M."/>
            <person name="Maruyama T."/>
            <person name="Minagawa J."/>
            <person name="Obokata J."/>
            <person name="Shigenobu S."/>
        </authorList>
    </citation>
    <scope>NUCLEOTIDE SEQUENCE [LARGE SCALE GENOMIC DNA]</scope>
</reference>
<keyword evidence="4 9" id="KW-1133">Transmembrane helix</keyword>
<keyword evidence="3 9" id="KW-0812">Transmembrane</keyword>
<dbReference type="GO" id="GO:0050982">
    <property type="term" value="P:detection of mechanical stimulus"/>
    <property type="evidence" value="ECO:0007669"/>
    <property type="project" value="TreeGrafter"/>
</dbReference>
<protein>
    <submittedName>
        <fullName evidence="12">Polycystic kidney disease protein 1-like 2</fullName>
    </submittedName>
</protein>
<evidence type="ECO:0000256" key="3">
    <source>
        <dbReference type="ARBA" id="ARBA00022692"/>
    </source>
</evidence>
<comment type="subcellular location">
    <subcellularLocation>
        <location evidence="1">Membrane</location>
    </subcellularLocation>
</comment>
<dbReference type="SMART" id="SM00303">
    <property type="entry name" value="GPS"/>
    <property type="match status" value="1"/>
</dbReference>
<feature type="domain" description="PLAT" evidence="10">
    <location>
        <begin position="828"/>
        <end position="891"/>
    </location>
</feature>
<evidence type="ECO:0000256" key="1">
    <source>
        <dbReference type="ARBA" id="ARBA00004370"/>
    </source>
</evidence>
<evidence type="ECO:0000256" key="6">
    <source>
        <dbReference type="ARBA" id="ARBA00023157"/>
    </source>
</evidence>
<dbReference type="PANTHER" id="PTHR10877:SF194">
    <property type="entry name" value="LOCATION OF VULVA DEFECTIVE 1"/>
    <property type="match status" value="1"/>
</dbReference>
<keyword evidence="13" id="KW-1185">Reference proteome</keyword>
<dbReference type="PANTHER" id="PTHR10877">
    <property type="entry name" value="POLYCYSTIN FAMILY MEMBER"/>
    <property type="match status" value="1"/>
</dbReference>
<dbReference type="Pfam" id="PF01825">
    <property type="entry name" value="GPS"/>
    <property type="match status" value="1"/>
</dbReference>
<comment type="caution">
    <text evidence="12">The sequence shown here is derived from an EMBL/GenBank/DDBJ whole genome shotgun (WGS) entry which is preliminary data.</text>
</comment>
<dbReference type="InterPro" id="IPR046338">
    <property type="entry name" value="GAIN_dom_sf"/>
</dbReference>
<dbReference type="Gene3D" id="2.60.220.50">
    <property type="match status" value="1"/>
</dbReference>
<dbReference type="Pfam" id="PF02010">
    <property type="entry name" value="REJ"/>
    <property type="match status" value="1"/>
</dbReference>
<dbReference type="Proteomes" id="UP000735302">
    <property type="component" value="Unassembled WGS sequence"/>
</dbReference>
<dbReference type="AlphaFoldDB" id="A0AAV3ZI34"/>
<evidence type="ECO:0000256" key="9">
    <source>
        <dbReference type="SAM" id="Phobius"/>
    </source>
</evidence>
<feature type="region of interest" description="Disordered" evidence="8">
    <location>
        <begin position="388"/>
        <end position="407"/>
    </location>
</feature>
<keyword evidence="6" id="KW-1015">Disulfide bond</keyword>
<evidence type="ECO:0000259" key="11">
    <source>
        <dbReference type="PROSITE" id="PS50221"/>
    </source>
</evidence>
<sequence>MLRATHLFSTPTAILYPSFSPEFSLNSQYLALEDDLFQTFGTKSDVFNVRCDINNGDSNITISTDIWLNKAPTGGNCSIEPLVATATPSASPQWRVVCEGWEDSDNIKEFHFFSFFDDSEVVKEIDSFPVTGTDHVALDEQLILPVGPTYRDYHQDVWVSVRDSLNAVNSYRIGTFQVLPPTSETLESYVSDILDDPTSEFFMDLEVGDQRTVTEKASTVASMMTTIALAARDEYKACEVASNMIATGYGKYDQDRPTPFTVGEGECDTDTQFEADKKRDDRTKLRAHLIKVVDTLSYEDVWSIQNVAGMLSQVVSEPTEVSNDTQTRVLDILDIMIDSLSDATKMQFVPQEDVEKVIGTIYSALAGVQAASGIMGNYPSLDDLSQAQEDPQWKEYDASPTADDTESDVTNAKSYEEAMKLHSKHVHKKLNSGRAAAMASRCESLSTKLAKLFSSFAIPGQSLDTASYRGRGKIKKDFIETFLGQTVQVQSSSAAIVLPTDVVHLFPELPITLETAVTLQIQESTNFPDVYSEFATARLHGYSSFVKIDLLDEDGNQIQVMDTTSPIKLTIPNDPKAPQPENQLIENPLVTAWNRFMLHKTAVETSGSSVHVEFQISPDVQLLVVARHGDIPSPEDDKIDKVFIVPPTLPLQPDDVNPYVIVLTNEDIGDKIGDWYFGVRERNSSFINMPSPSTQEIKERYRTGEVLFEHNYNIKIWISGCYFYDTSITDWSSSGCTVSQETTAEKTVCLCNHLTTFTSGFVVAPNTIDWNYVFSNADFLSNPTLYITEIVIFIVFAIGFFLARRKDKHDSEQLGLAPLEDNRRQDKYYYEIQVSTGMRRGAGTDSNVYFILSGEEDETEERMFSDKKRPIFKKGMTNGFLMAVPRQVGRA</sequence>
<dbReference type="InterPro" id="IPR036392">
    <property type="entry name" value="PLAT/LH2_dom_sf"/>
</dbReference>
<evidence type="ECO:0000256" key="7">
    <source>
        <dbReference type="PROSITE-ProRule" id="PRU00152"/>
    </source>
</evidence>
<dbReference type="EMBL" id="BLXT01002484">
    <property type="protein sequence ID" value="GFN94978.1"/>
    <property type="molecule type" value="Genomic_DNA"/>
</dbReference>
<proteinExistence type="inferred from homology"/>
<dbReference type="InterPro" id="IPR000203">
    <property type="entry name" value="GPS"/>
</dbReference>
<evidence type="ECO:0000256" key="2">
    <source>
        <dbReference type="ARBA" id="ARBA00007200"/>
    </source>
</evidence>
<dbReference type="InterPro" id="IPR057244">
    <property type="entry name" value="GAIN_B"/>
</dbReference>
<evidence type="ECO:0000313" key="12">
    <source>
        <dbReference type="EMBL" id="GFN94978.1"/>
    </source>
</evidence>
<dbReference type="InterPro" id="IPR002859">
    <property type="entry name" value="PKD/REJ-like"/>
</dbReference>
<evidence type="ECO:0000256" key="5">
    <source>
        <dbReference type="ARBA" id="ARBA00023136"/>
    </source>
</evidence>
<dbReference type="InterPro" id="IPR051223">
    <property type="entry name" value="Polycystin"/>
</dbReference>
<evidence type="ECO:0000256" key="8">
    <source>
        <dbReference type="SAM" id="MobiDB-lite"/>
    </source>
</evidence>
<accession>A0AAV3ZI34</accession>
<comment type="similarity">
    <text evidence="2">Belongs to the polycystin family.</text>
</comment>
<evidence type="ECO:0000313" key="13">
    <source>
        <dbReference type="Proteomes" id="UP000735302"/>
    </source>
</evidence>
<comment type="caution">
    <text evidence="7">Lacks conserved residue(s) required for the propagation of feature annotation.</text>
</comment>
<organism evidence="12 13">
    <name type="scientific">Plakobranchus ocellatus</name>
    <dbReference type="NCBI Taxonomy" id="259542"/>
    <lineage>
        <taxon>Eukaryota</taxon>
        <taxon>Metazoa</taxon>
        <taxon>Spiralia</taxon>
        <taxon>Lophotrochozoa</taxon>
        <taxon>Mollusca</taxon>
        <taxon>Gastropoda</taxon>
        <taxon>Heterobranchia</taxon>
        <taxon>Euthyneura</taxon>
        <taxon>Panpulmonata</taxon>
        <taxon>Sacoglossa</taxon>
        <taxon>Placobranchoidea</taxon>
        <taxon>Plakobranchidae</taxon>
        <taxon>Plakobranchus</taxon>
    </lineage>
</organism>
<dbReference type="Pfam" id="PF01477">
    <property type="entry name" value="PLAT"/>
    <property type="match status" value="1"/>
</dbReference>
<gene>
    <name evidence="12" type="ORF">PoB_002148400</name>
</gene>
<keyword evidence="5 9" id="KW-0472">Membrane</keyword>
<dbReference type="GO" id="GO:0005262">
    <property type="term" value="F:calcium channel activity"/>
    <property type="evidence" value="ECO:0007669"/>
    <property type="project" value="TreeGrafter"/>
</dbReference>
<evidence type="ECO:0000259" key="10">
    <source>
        <dbReference type="PROSITE" id="PS50095"/>
    </source>
</evidence>
<dbReference type="PROSITE" id="PS50095">
    <property type="entry name" value="PLAT"/>
    <property type="match status" value="1"/>
</dbReference>
<evidence type="ECO:0000256" key="4">
    <source>
        <dbReference type="ARBA" id="ARBA00022989"/>
    </source>
</evidence>
<feature type="domain" description="GAIN-B" evidence="11">
    <location>
        <begin position="574"/>
        <end position="769"/>
    </location>
</feature>
<dbReference type="SUPFAM" id="SSF49723">
    <property type="entry name" value="Lipase/lipooxygenase domain (PLAT/LH2 domain)"/>
    <property type="match status" value="1"/>
</dbReference>
<dbReference type="GO" id="GO:0016020">
    <property type="term" value="C:membrane"/>
    <property type="evidence" value="ECO:0007669"/>
    <property type="project" value="UniProtKB-SubCell"/>
</dbReference>
<name>A0AAV3ZI34_9GAST</name>